<evidence type="ECO:0000256" key="1">
    <source>
        <dbReference type="SAM" id="MobiDB-lite"/>
    </source>
</evidence>
<gene>
    <name evidence="3" type="ORF">BASA50_002687</name>
</gene>
<feature type="region of interest" description="Disordered" evidence="1">
    <location>
        <begin position="38"/>
        <end position="67"/>
    </location>
</feature>
<sequence>MKVSALVVAAMVVTSANATVFGSFMDWFWGNGDGLESVSSPASTEHESGASQDPGPTKEGLGDDSGSDAAKKSRICKCLASELLFSQKRIFGDYSDFQIQVSILNKLRDNKENLKTGAMEDRSVSYSLVNAKLEAIKKSFTVSDEDYRETYRDFKTIHCSSKFLHLIPPEEMMEISVALKEQMELLRA</sequence>
<proteinExistence type="predicted"/>
<comment type="caution">
    <text evidence="3">The sequence shown here is derived from an EMBL/GenBank/DDBJ whole genome shotgun (WGS) entry which is preliminary data.</text>
</comment>
<evidence type="ECO:0000313" key="4">
    <source>
        <dbReference type="Proteomes" id="UP001648503"/>
    </source>
</evidence>
<keyword evidence="2" id="KW-0732">Signal</keyword>
<protein>
    <submittedName>
        <fullName evidence="3">Uncharacterized protein</fullName>
    </submittedName>
</protein>
<evidence type="ECO:0000256" key="2">
    <source>
        <dbReference type="SAM" id="SignalP"/>
    </source>
</evidence>
<feature type="chain" id="PRO_5046694022" evidence="2">
    <location>
        <begin position="19"/>
        <end position="188"/>
    </location>
</feature>
<feature type="signal peptide" evidence="2">
    <location>
        <begin position="1"/>
        <end position="18"/>
    </location>
</feature>
<organism evidence="3 4">
    <name type="scientific">Batrachochytrium salamandrivorans</name>
    <dbReference type="NCBI Taxonomy" id="1357716"/>
    <lineage>
        <taxon>Eukaryota</taxon>
        <taxon>Fungi</taxon>
        <taxon>Fungi incertae sedis</taxon>
        <taxon>Chytridiomycota</taxon>
        <taxon>Chytridiomycota incertae sedis</taxon>
        <taxon>Chytridiomycetes</taxon>
        <taxon>Rhizophydiales</taxon>
        <taxon>Rhizophydiales incertae sedis</taxon>
        <taxon>Batrachochytrium</taxon>
    </lineage>
</organism>
<name>A0ABQ8FKM8_9FUNG</name>
<dbReference type="EMBL" id="JAFCIX010000055">
    <property type="protein sequence ID" value="KAH6599913.1"/>
    <property type="molecule type" value="Genomic_DNA"/>
</dbReference>
<reference evidence="3 4" key="1">
    <citation type="submission" date="2021-02" db="EMBL/GenBank/DDBJ databases">
        <title>Variation within the Batrachochytrium salamandrivorans European outbreak.</title>
        <authorList>
            <person name="Kelly M."/>
            <person name="Pasmans F."/>
            <person name="Shea T.P."/>
            <person name="Munoz J.F."/>
            <person name="Carranza S."/>
            <person name="Cuomo C.A."/>
            <person name="Martel A."/>
        </authorList>
    </citation>
    <scope>NUCLEOTIDE SEQUENCE [LARGE SCALE GENOMIC DNA]</scope>
    <source>
        <strain evidence="3 4">AMFP18/2</strain>
    </source>
</reference>
<dbReference type="Proteomes" id="UP001648503">
    <property type="component" value="Unassembled WGS sequence"/>
</dbReference>
<evidence type="ECO:0000313" key="3">
    <source>
        <dbReference type="EMBL" id="KAH6599913.1"/>
    </source>
</evidence>
<keyword evidence="4" id="KW-1185">Reference proteome</keyword>
<accession>A0ABQ8FKM8</accession>